<dbReference type="PANTHER" id="PTHR33990">
    <property type="entry name" value="PROTEIN YJDN-RELATED"/>
    <property type="match status" value="1"/>
</dbReference>
<dbReference type="RefSeq" id="WP_099622267.1">
    <property type="nucleotide sequence ID" value="NZ_CP024201.1"/>
</dbReference>
<organism evidence="2 3">
    <name type="scientific">Caulobacter mirabilis</name>
    <dbReference type="NCBI Taxonomy" id="69666"/>
    <lineage>
        <taxon>Bacteria</taxon>
        <taxon>Pseudomonadati</taxon>
        <taxon>Pseudomonadota</taxon>
        <taxon>Alphaproteobacteria</taxon>
        <taxon>Caulobacterales</taxon>
        <taxon>Caulobacteraceae</taxon>
        <taxon>Caulobacter</taxon>
    </lineage>
</organism>
<dbReference type="Proteomes" id="UP000228945">
    <property type="component" value="Chromosome"/>
</dbReference>
<protein>
    <recommendedName>
        <fullName evidence="1">PhnB-like domain-containing protein</fullName>
    </recommendedName>
</protein>
<dbReference type="EMBL" id="CP024201">
    <property type="protein sequence ID" value="ATQ43016.1"/>
    <property type="molecule type" value="Genomic_DNA"/>
</dbReference>
<evidence type="ECO:0000259" key="1">
    <source>
        <dbReference type="Pfam" id="PF06983"/>
    </source>
</evidence>
<feature type="domain" description="PhnB-like" evidence="1">
    <location>
        <begin position="6"/>
        <end position="129"/>
    </location>
</feature>
<sequence length="132" mass="14879">MTRTTVRPFLMFEGRAREAMAFYVSVLPDAEILDTVLYGPEQGEHEGWVMFARFRVAGQEVICNDSTVKHAFTFTPALSLFVEVDDPAEVDRLVGLLGEGGEALMPVDHYGFSRRFGWVNDRFGVSWQVNCP</sequence>
<evidence type="ECO:0000313" key="2">
    <source>
        <dbReference type="EMBL" id="ATQ43016.1"/>
    </source>
</evidence>
<dbReference type="InterPro" id="IPR029068">
    <property type="entry name" value="Glyas_Bleomycin-R_OHBP_Dase"/>
</dbReference>
<dbReference type="Gene3D" id="3.30.720.100">
    <property type="match status" value="1"/>
</dbReference>
<dbReference type="Pfam" id="PF06983">
    <property type="entry name" value="3-dmu-9_3-mt"/>
    <property type="match status" value="1"/>
</dbReference>
<dbReference type="AlphaFoldDB" id="A0A2D2AYC8"/>
<reference evidence="2 3" key="1">
    <citation type="submission" date="2017-10" db="EMBL/GenBank/DDBJ databases">
        <title>Genome sequence of Caulobacter mirabilis FWC38.</title>
        <authorList>
            <person name="Fiebig A."/>
            <person name="Crosson S."/>
        </authorList>
    </citation>
    <scope>NUCLEOTIDE SEQUENCE [LARGE SCALE GENOMIC DNA]</scope>
    <source>
        <strain evidence="2 3">FWC 38</strain>
    </source>
</reference>
<dbReference type="PIRSF" id="PIRSF021700">
    <property type="entry name" value="3_dmu_93_MTrfase"/>
    <property type="match status" value="1"/>
</dbReference>
<gene>
    <name evidence="2" type="ORF">CSW64_11650</name>
</gene>
<dbReference type="InterPro" id="IPR009725">
    <property type="entry name" value="3_dmu_93_MTrfase"/>
</dbReference>
<dbReference type="SUPFAM" id="SSF54593">
    <property type="entry name" value="Glyoxalase/Bleomycin resistance protein/Dihydroxybiphenyl dioxygenase"/>
    <property type="match status" value="1"/>
</dbReference>
<evidence type="ECO:0000313" key="3">
    <source>
        <dbReference type="Proteomes" id="UP000228945"/>
    </source>
</evidence>
<dbReference type="Gene3D" id="3.30.720.110">
    <property type="match status" value="1"/>
</dbReference>
<dbReference type="KEGG" id="cmb:CSW64_11650"/>
<dbReference type="PANTHER" id="PTHR33990:SF4">
    <property type="entry name" value="PHNB-LIKE DOMAIN-CONTAINING PROTEIN"/>
    <property type="match status" value="1"/>
</dbReference>
<dbReference type="CDD" id="cd06588">
    <property type="entry name" value="PhnB_like"/>
    <property type="match status" value="1"/>
</dbReference>
<accession>A0A2D2AYC8</accession>
<dbReference type="InterPro" id="IPR028973">
    <property type="entry name" value="PhnB-like"/>
</dbReference>
<name>A0A2D2AYC8_9CAUL</name>
<dbReference type="OrthoDB" id="9806473at2"/>
<proteinExistence type="predicted"/>
<keyword evidence="3" id="KW-1185">Reference proteome</keyword>